<evidence type="ECO:0000313" key="2">
    <source>
        <dbReference type="EMBL" id="ABQ28421.1"/>
    </source>
</evidence>
<dbReference type="EMBL" id="CP000698">
    <property type="protein sequence ID" value="ABQ28421.1"/>
    <property type="molecule type" value="Genomic_DNA"/>
</dbReference>
<dbReference type="HOGENOM" id="CLU_045374_0_0_7"/>
<keyword evidence="3" id="KW-1185">Reference proteome</keyword>
<dbReference type="STRING" id="351605.Gura_4278"/>
<dbReference type="Proteomes" id="UP000006695">
    <property type="component" value="Chromosome"/>
</dbReference>
<proteinExistence type="predicted"/>
<dbReference type="GO" id="GO:0016829">
    <property type="term" value="F:lyase activity"/>
    <property type="evidence" value="ECO:0007669"/>
    <property type="project" value="InterPro"/>
</dbReference>
<feature type="domain" description="dTDP-4-dehydro-6-deoxy-alpha-D-glucopyranose 2,3-dehydratase" evidence="1">
    <location>
        <begin position="277"/>
        <end position="480"/>
    </location>
</feature>
<reference evidence="2 3" key="1">
    <citation type="submission" date="2007-05" db="EMBL/GenBank/DDBJ databases">
        <title>Complete sequence of Geobacter uraniireducens Rf4.</title>
        <authorList>
            <consortium name="US DOE Joint Genome Institute"/>
            <person name="Copeland A."/>
            <person name="Lucas S."/>
            <person name="Lapidus A."/>
            <person name="Barry K."/>
            <person name="Detter J.C."/>
            <person name="Glavina del Rio T."/>
            <person name="Hammon N."/>
            <person name="Israni S."/>
            <person name="Dalin E."/>
            <person name="Tice H."/>
            <person name="Pitluck S."/>
            <person name="Chertkov O."/>
            <person name="Brettin T."/>
            <person name="Bruce D."/>
            <person name="Han C."/>
            <person name="Schmutz J."/>
            <person name="Larimer F."/>
            <person name="Land M."/>
            <person name="Hauser L."/>
            <person name="Kyrpides N."/>
            <person name="Mikhailova N."/>
            <person name="Shelobolina E."/>
            <person name="Aklujkar M."/>
            <person name="Lovley D."/>
            <person name="Richardson P."/>
        </authorList>
    </citation>
    <scope>NUCLEOTIDE SEQUENCE [LARGE SCALE GENOMIC DNA]</scope>
    <source>
        <strain evidence="2 3">Rf4</strain>
    </source>
</reference>
<dbReference type="OrthoDB" id="9814961at2"/>
<dbReference type="InterPro" id="IPR005212">
    <property type="entry name" value="EvaA-like"/>
</dbReference>
<feature type="domain" description="dTDP-4-dehydro-6-deoxy-alpha-D-glucopyranose 2,3-dehydratase" evidence="1">
    <location>
        <begin position="49"/>
        <end position="254"/>
    </location>
</feature>
<dbReference type="AlphaFoldDB" id="A5G9F3"/>
<name>A5G9F3_GEOUR</name>
<dbReference type="KEGG" id="gur:Gura_4278"/>
<dbReference type="Gene3D" id="3.90.79.40">
    <property type="entry name" value="EvaA sugar 2,3-dehydratase subunit"/>
    <property type="match status" value="2"/>
</dbReference>
<sequence>MKRARQAPSAPKRKSPEPERRIDILGFDQQTTREIRLSRTTEYALYSDRYVDDWIAGWLATPRLSIESIPLGEMRRWRIEPGTGNIRHDSGMFFTVTGVKARHRTAAGELKWDQPIIDQPEIGILGILVKRINGVLHFCLQAKEEPGNINSVQLSPTVQATYSNYTKAHGGSLPPLVEFFLNPPRDRVLFAKLQTEDGGRFLFKSNRNMIIQLADHELRELPGEFIWLTLRQISNLIRRDNLIHACTRSILASLVLSRGVSGRRTNPSCRDTAAGLAETIQWLDDQRSANHILAKRVGLNTLKEWNLDGNGYFSHREGRFFRVIGINVSSAGREVPVWSQPILANPECGIIGLLTKVHRGERHFLMQAKAEVGNRSIVQLAPTVQFTPGNYVGNEKLPKPFLFDEFSGDGRFPVLRQNYQAEEGARFFQETHLHRILQLPEGVDLGLPPEFNWISETQVRFFLHLGETINSCARSIISCLL</sequence>
<organism evidence="2 3">
    <name type="scientific">Geotalea uraniireducens (strain Rf4)</name>
    <name type="common">Geobacter uraniireducens</name>
    <dbReference type="NCBI Taxonomy" id="351605"/>
    <lineage>
        <taxon>Bacteria</taxon>
        <taxon>Pseudomonadati</taxon>
        <taxon>Thermodesulfobacteriota</taxon>
        <taxon>Desulfuromonadia</taxon>
        <taxon>Geobacterales</taxon>
        <taxon>Geobacteraceae</taxon>
        <taxon>Geotalea</taxon>
    </lineage>
</organism>
<accession>A5G9F3</accession>
<dbReference type="InterPro" id="IPR038153">
    <property type="entry name" value="EvaA-like_sf"/>
</dbReference>
<dbReference type="Pfam" id="PF03559">
    <property type="entry name" value="Hexose_dehydrat"/>
    <property type="match status" value="2"/>
</dbReference>
<protein>
    <submittedName>
        <fullName evidence="2">NDP-hexose 2,3-dehydratase</fullName>
    </submittedName>
</protein>
<gene>
    <name evidence="2" type="ordered locus">Gura_4278</name>
</gene>
<evidence type="ECO:0000313" key="3">
    <source>
        <dbReference type="Proteomes" id="UP000006695"/>
    </source>
</evidence>
<evidence type="ECO:0000259" key="1">
    <source>
        <dbReference type="Pfam" id="PF03559"/>
    </source>
</evidence>